<dbReference type="EMBL" id="CACVKT020001754">
    <property type="protein sequence ID" value="CAC5371327.1"/>
    <property type="molecule type" value="Genomic_DNA"/>
</dbReference>
<dbReference type="OrthoDB" id="6132229at2759"/>
<protein>
    <submittedName>
        <fullName evidence="1">Uncharacterized protein</fullName>
    </submittedName>
</protein>
<evidence type="ECO:0000313" key="2">
    <source>
        <dbReference type="Proteomes" id="UP000507470"/>
    </source>
</evidence>
<organism evidence="1 2">
    <name type="scientific">Mytilus coruscus</name>
    <name type="common">Sea mussel</name>
    <dbReference type="NCBI Taxonomy" id="42192"/>
    <lineage>
        <taxon>Eukaryota</taxon>
        <taxon>Metazoa</taxon>
        <taxon>Spiralia</taxon>
        <taxon>Lophotrochozoa</taxon>
        <taxon>Mollusca</taxon>
        <taxon>Bivalvia</taxon>
        <taxon>Autobranchia</taxon>
        <taxon>Pteriomorphia</taxon>
        <taxon>Mytilida</taxon>
        <taxon>Mytiloidea</taxon>
        <taxon>Mytilidae</taxon>
        <taxon>Mytilinae</taxon>
        <taxon>Mytilus</taxon>
    </lineage>
</organism>
<name>A0A6J8ANR4_MYTCO</name>
<gene>
    <name evidence="1" type="ORF">MCOR_9825</name>
</gene>
<accession>A0A6J8ANR4</accession>
<dbReference type="AlphaFoldDB" id="A0A6J8ANR4"/>
<dbReference type="Proteomes" id="UP000507470">
    <property type="component" value="Unassembled WGS sequence"/>
</dbReference>
<sequence>MQLRKWRLLHDRNKYSIFQAINQLLIILNPIRLDNGDGIEDTLKRNNAKYHQNCRAPHLRSGDKTGCVNPVVFHLADLASLYKQRLEQLGMQTPDNPTPSKANLPLPLNTNECKINLTVEHEWLERVSRIEASDEDDNIAWSEHHASKKRGPVFDFMKGLDTEECSFYQPIKKNKTDFVRQKSKLKVGDSKKLKRMTVVCSLHFSYSTSLENVTSWNFQHENQSFPAAMSDNGNFHNCQKSQLATILETYFSPPDTEPEAGVIILDGSAFINALPPRKLKTFEEYAALEVVSKVQTYSYTYKRTDIVFEYPPTIDAEDHYILERFVVAMYDRFSDIDRIDKARLELFVRKQRSYDSIPPTEAALIQHVKRAAYQAGCMWG</sequence>
<evidence type="ECO:0000313" key="1">
    <source>
        <dbReference type="EMBL" id="CAC5371327.1"/>
    </source>
</evidence>
<reference evidence="1 2" key="1">
    <citation type="submission" date="2020-06" db="EMBL/GenBank/DDBJ databases">
        <authorList>
            <person name="Li R."/>
            <person name="Bekaert M."/>
        </authorList>
    </citation>
    <scope>NUCLEOTIDE SEQUENCE [LARGE SCALE GENOMIC DNA]</scope>
    <source>
        <strain evidence="2">wild</strain>
    </source>
</reference>
<proteinExistence type="predicted"/>
<keyword evidence="2" id="KW-1185">Reference proteome</keyword>